<evidence type="ECO:0000256" key="7">
    <source>
        <dbReference type="SAM" id="Phobius"/>
    </source>
</evidence>
<keyword evidence="3 7" id="KW-1133">Transmembrane helix</keyword>
<dbReference type="RefSeq" id="WP_348705789.1">
    <property type="nucleotide sequence ID" value="NZ_CAXIYA010000036.1"/>
</dbReference>
<dbReference type="PANTHER" id="PTHR21624">
    <property type="entry name" value="STEROL DESATURASE-RELATED PROTEIN"/>
    <property type="match status" value="1"/>
</dbReference>
<evidence type="ECO:0000313" key="9">
    <source>
        <dbReference type="EMBL" id="CAL2105157.1"/>
    </source>
</evidence>
<keyword evidence="10" id="KW-1185">Reference proteome</keyword>
<sequence length="283" mass="33285">MSYFLENPLLIQLIVFASIILFFWALEVIIFSQNIKVKAKHSFLNAKFISLVLPVQMLFSTMVFMVANWTVSEEWGILQIFPLTEYKLLYFLVAFICIDFFDYWYHVMMHRVPFFWRFHQVHHSDMEVDISTTVREHPGETAIRVSFLAIIVFILGVPAEFLLIKQFIQSFINLTSHSKVKLSPKVDKIVSWIFVTPSTHHIHHHYVLPYTDSNYGDILGIWDRIFSTYTSMEQHKIIHGIDTNMEVEENSDFKSLISRPFDNSKVHSTNPVYVNKSRLRSVK</sequence>
<dbReference type="EMBL" id="CAXJRC010000004">
    <property type="protein sequence ID" value="CAL2105157.1"/>
    <property type="molecule type" value="Genomic_DNA"/>
</dbReference>
<feature type="transmembrane region" description="Helical" evidence="7">
    <location>
        <begin position="87"/>
        <end position="105"/>
    </location>
</feature>
<evidence type="ECO:0000256" key="1">
    <source>
        <dbReference type="ARBA" id="ARBA00004127"/>
    </source>
</evidence>
<dbReference type="InterPro" id="IPR006694">
    <property type="entry name" value="Fatty_acid_hydroxylase"/>
</dbReference>
<evidence type="ECO:0000313" key="10">
    <source>
        <dbReference type="Proteomes" id="UP001497602"/>
    </source>
</evidence>
<feature type="domain" description="Fatty acid hydroxylase" evidence="8">
    <location>
        <begin position="91"/>
        <end position="228"/>
    </location>
</feature>
<evidence type="ECO:0000256" key="5">
    <source>
        <dbReference type="ARBA" id="ARBA00023098"/>
    </source>
</evidence>
<evidence type="ECO:0000256" key="3">
    <source>
        <dbReference type="ARBA" id="ARBA00022989"/>
    </source>
</evidence>
<comment type="subcellular location">
    <subcellularLocation>
        <location evidence="1">Endomembrane system</location>
        <topology evidence="1">Multi-pass membrane protein</topology>
    </subcellularLocation>
</comment>
<gene>
    <name evidence="9" type="ORF">T190115A13A_130032</name>
</gene>
<dbReference type="PANTHER" id="PTHR21624:SF1">
    <property type="entry name" value="ALKYLGLYCEROL MONOOXYGENASE"/>
    <property type="match status" value="1"/>
</dbReference>
<name>A0ABM9PHS7_9FLAO</name>
<accession>A0ABM9PHS7</accession>
<keyword evidence="5" id="KW-0443">Lipid metabolism</keyword>
<evidence type="ECO:0000256" key="2">
    <source>
        <dbReference type="ARBA" id="ARBA00022692"/>
    </source>
</evidence>
<dbReference type="Proteomes" id="UP001497602">
    <property type="component" value="Unassembled WGS sequence"/>
</dbReference>
<evidence type="ECO:0000256" key="6">
    <source>
        <dbReference type="ARBA" id="ARBA00023136"/>
    </source>
</evidence>
<feature type="transmembrane region" description="Helical" evidence="7">
    <location>
        <begin position="12"/>
        <end position="32"/>
    </location>
</feature>
<proteinExistence type="predicted"/>
<feature type="transmembrane region" description="Helical" evidence="7">
    <location>
        <begin position="145"/>
        <end position="164"/>
    </location>
</feature>
<organism evidence="9 10">
    <name type="scientific">Tenacibaculum vairaonense</name>
    <dbReference type="NCBI Taxonomy" id="3137860"/>
    <lineage>
        <taxon>Bacteria</taxon>
        <taxon>Pseudomonadati</taxon>
        <taxon>Bacteroidota</taxon>
        <taxon>Flavobacteriia</taxon>
        <taxon>Flavobacteriales</taxon>
        <taxon>Flavobacteriaceae</taxon>
        <taxon>Tenacibaculum</taxon>
    </lineage>
</organism>
<keyword evidence="4" id="KW-0560">Oxidoreductase</keyword>
<dbReference type="Pfam" id="PF04116">
    <property type="entry name" value="FA_hydroxylase"/>
    <property type="match status" value="1"/>
</dbReference>
<feature type="transmembrane region" description="Helical" evidence="7">
    <location>
        <begin position="44"/>
        <end position="67"/>
    </location>
</feature>
<dbReference type="InterPro" id="IPR051689">
    <property type="entry name" value="Sterol_desaturase/TMEM195"/>
</dbReference>
<comment type="caution">
    <text evidence="9">The sequence shown here is derived from an EMBL/GenBank/DDBJ whole genome shotgun (WGS) entry which is preliminary data.</text>
</comment>
<reference evidence="9 10" key="1">
    <citation type="submission" date="2024-05" db="EMBL/GenBank/DDBJ databases">
        <authorList>
            <person name="Duchaud E."/>
        </authorList>
    </citation>
    <scope>NUCLEOTIDE SEQUENCE [LARGE SCALE GENOMIC DNA]</scope>
    <source>
        <strain evidence="9">Ena-SAMPLE-TAB-13-05-2024-13:56:06:370-140305</strain>
    </source>
</reference>
<protein>
    <submittedName>
        <fullName evidence="9">Sterol desaturase family protein</fullName>
    </submittedName>
</protein>
<keyword evidence="6 7" id="KW-0472">Membrane</keyword>
<keyword evidence="2 7" id="KW-0812">Transmembrane</keyword>
<evidence type="ECO:0000256" key="4">
    <source>
        <dbReference type="ARBA" id="ARBA00023002"/>
    </source>
</evidence>
<evidence type="ECO:0000259" key="8">
    <source>
        <dbReference type="Pfam" id="PF04116"/>
    </source>
</evidence>